<reference evidence="1 2" key="1">
    <citation type="submission" date="2017-02" db="EMBL/GenBank/DDBJ databases">
        <title>The new phylogeny of genus Mycobacterium.</title>
        <authorList>
            <person name="Tortoli E."/>
            <person name="Trovato A."/>
            <person name="Cirillo D.M."/>
        </authorList>
    </citation>
    <scope>NUCLEOTIDE SEQUENCE [LARGE SCALE GENOMIC DNA]</scope>
    <source>
        <strain evidence="1 2">DSM 45057</strain>
    </source>
</reference>
<dbReference type="RefSeq" id="WP_372510918.1">
    <property type="nucleotide sequence ID" value="NZ_JACKTS010000031.1"/>
</dbReference>
<dbReference type="Proteomes" id="UP000192284">
    <property type="component" value="Unassembled WGS sequence"/>
</dbReference>
<dbReference type="InterPro" id="IPR045660">
    <property type="entry name" value="DUF6390"/>
</dbReference>
<evidence type="ECO:0000313" key="2">
    <source>
        <dbReference type="Proteomes" id="UP000192284"/>
    </source>
</evidence>
<sequence length="260" mass="28279">MRPNSWGNPGGCEELAGPDTRGVEMFARYAYAPNALGFCGPPLGATLRDGSVDEVRRAATKFSGAWPYLRVLSALTGITDPLDYRLVESYWLGGGVGATLDPEPFLHELLAIIGPQAGSYWSHLTAELTGEAAANHCFHVFGVYPWTRFLSRGIHEQPLHVLDNCRITWGTVVSRDGDSIEVSCRKLVWDGGVLALSEPATRVVDVWADGYSAVPDVAVGDDVAMHWGRLCGRLHPGQLRSLAASTDRQLRVTSRRLAHV</sequence>
<protein>
    <submittedName>
        <fullName evidence="1">Uncharacterized protein</fullName>
    </submittedName>
</protein>
<evidence type="ECO:0000313" key="1">
    <source>
        <dbReference type="EMBL" id="ORA25330.1"/>
    </source>
</evidence>
<dbReference type="Pfam" id="PF19927">
    <property type="entry name" value="DUF6390"/>
    <property type="match status" value="1"/>
</dbReference>
<gene>
    <name evidence="1" type="ORF">BST12_03340</name>
</gene>
<accession>A0A1X0A5I3</accession>
<name>A0A1X0A5I3_MYCAN</name>
<dbReference type="EMBL" id="MVHE01000003">
    <property type="protein sequence ID" value="ORA25330.1"/>
    <property type="molecule type" value="Genomic_DNA"/>
</dbReference>
<keyword evidence="2" id="KW-1185">Reference proteome</keyword>
<proteinExistence type="predicted"/>
<organism evidence="1 2">
    <name type="scientific">Mycobacterium angelicum</name>
    <dbReference type="NCBI Taxonomy" id="470074"/>
    <lineage>
        <taxon>Bacteria</taxon>
        <taxon>Bacillati</taxon>
        <taxon>Actinomycetota</taxon>
        <taxon>Actinomycetes</taxon>
        <taxon>Mycobacteriales</taxon>
        <taxon>Mycobacteriaceae</taxon>
        <taxon>Mycobacterium</taxon>
    </lineage>
</organism>
<comment type="caution">
    <text evidence="1">The sequence shown here is derived from an EMBL/GenBank/DDBJ whole genome shotgun (WGS) entry which is preliminary data.</text>
</comment>
<dbReference type="AlphaFoldDB" id="A0A1X0A5I3"/>